<keyword evidence="2" id="KW-1185">Reference proteome</keyword>
<protein>
    <submittedName>
        <fullName evidence="1">Uncharacterized protein</fullName>
    </submittedName>
</protein>
<comment type="caution">
    <text evidence="1">The sequence shown here is derived from an EMBL/GenBank/DDBJ whole genome shotgun (WGS) entry which is preliminary data.</text>
</comment>
<evidence type="ECO:0000313" key="1">
    <source>
        <dbReference type="EMBL" id="KAK7263892.1"/>
    </source>
</evidence>
<organism evidence="1 2">
    <name type="scientific">Clitoria ternatea</name>
    <name type="common">Butterfly pea</name>
    <dbReference type="NCBI Taxonomy" id="43366"/>
    <lineage>
        <taxon>Eukaryota</taxon>
        <taxon>Viridiplantae</taxon>
        <taxon>Streptophyta</taxon>
        <taxon>Embryophyta</taxon>
        <taxon>Tracheophyta</taxon>
        <taxon>Spermatophyta</taxon>
        <taxon>Magnoliopsida</taxon>
        <taxon>eudicotyledons</taxon>
        <taxon>Gunneridae</taxon>
        <taxon>Pentapetalae</taxon>
        <taxon>rosids</taxon>
        <taxon>fabids</taxon>
        <taxon>Fabales</taxon>
        <taxon>Fabaceae</taxon>
        <taxon>Papilionoideae</taxon>
        <taxon>50 kb inversion clade</taxon>
        <taxon>NPAAA clade</taxon>
        <taxon>indigoferoid/millettioid clade</taxon>
        <taxon>Phaseoleae</taxon>
        <taxon>Clitoria</taxon>
    </lineage>
</organism>
<dbReference type="EMBL" id="JAYKXN010000008">
    <property type="protein sequence ID" value="KAK7263892.1"/>
    <property type="molecule type" value="Genomic_DNA"/>
</dbReference>
<dbReference type="AlphaFoldDB" id="A0AAN9EUS4"/>
<dbReference type="Proteomes" id="UP001359559">
    <property type="component" value="Unassembled WGS sequence"/>
</dbReference>
<name>A0AAN9EUS4_CLITE</name>
<gene>
    <name evidence="1" type="ORF">RJT34_31491</name>
</gene>
<accession>A0AAN9EUS4</accession>
<sequence length="94" mass="11077">MNLICEERFELYPYTYSVTSKSRFEFISQFSYLTISNFSISQPHNSQNRNHNPKPTNLKNPRAQIQPQLWRIPHFLQIRVYPLSGSISVALSRC</sequence>
<reference evidence="1 2" key="1">
    <citation type="submission" date="2024-01" db="EMBL/GenBank/DDBJ databases">
        <title>The genomes of 5 underutilized Papilionoideae crops provide insights into root nodulation and disease resistance.</title>
        <authorList>
            <person name="Yuan L."/>
        </authorList>
    </citation>
    <scope>NUCLEOTIDE SEQUENCE [LARGE SCALE GENOMIC DNA]</scope>
    <source>
        <strain evidence="1">LY-2023</strain>
        <tissue evidence="1">Leaf</tissue>
    </source>
</reference>
<evidence type="ECO:0000313" key="2">
    <source>
        <dbReference type="Proteomes" id="UP001359559"/>
    </source>
</evidence>
<proteinExistence type="predicted"/>